<keyword evidence="4" id="KW-0804">Transcription</keyword>
<evidence type="ECO:0000256" key="3">
    <source>
        <dbReference type="ARBA" id="ARBA00023125"/>
    </source>
</evidence>
<dbReference type="InterPro" id="IPR032451">
    <property type="entry name" value="SMARCC_C"/>
</dbReference>
<dbReference type="Gene3D" id="1.10.10.60">
    <property type="entry name" value="Homeodomain-like"/>
    <property type="match status" value="1"/>
</dbReference>
<protein>
    <submittedName>
        <fullName evidence="11">SWI/SNF complex subunit SWI3A</fullName>
    </submittedName>
</protein>
<dbReference type="EMBL" id="JBFOLJ010000008">
    <property type="protein sequence ID" value="KAL2515137.1"/>
    <property type="molecule type" value="Genomic_DNA"/>
</dbReference>
<dbReference type="AlphaFoldDB" id="A0ABD1TR02"/>
<dbReference type="Gene3D" id="1.10.10.10">
    <property type="entry name" value="Winged helix-like DNA-binding domain superfamily/Winged helix DNA-binding domain"/>
    <property type="match status" value="1"/>
</dbReference>
<dbReference type="Pfam" id="PF00249">
    <property type="entry name" value="Myb_DNA-binding"/>
    <property type="match status" value="1"/>
</dbReference>
<accession>A0ABD1TR02</accession>
<evidence type="ECO:0000259" key="9">
    <source>
        <dbReference type="PROSITE" id="PS50934"/>
    </source>
</evidence>
<comment type="caution">
    <text evidence="11">The sequence shown here is derived from an EMBL/GenBank/DDBJ whole genome shotgun (WGS) entry which is preliminary data.</text>
</comment>
<dbReference type="Pfam" id="PF16495">
    <property type="entry name" value="SWIRM-assoc_1"/>
    <property type="match status" value="1"/>
</dbReference>
<feature type="coiled-coil region" evidence="6">
    <location>
        <begin position="490"/>
        <end position="539"/>
    </location>
</feature>
<dbReference type="FunFam" id="1.10.10.10:FF:000020">
    <property type="entry name" value="SWI/SNF complex subunit SMARCC2 isoform c"/>
    <property type="match status" value="1"/>
</dbReference>
<dbReference type="InterPro" id="IPR009057">
    <property type="entry name" value="Homeodomain-like_sf"/>
</dbReference>
<feature type="domain" description="SWIRM" evidence="9">
    <location>
        <begin position="11"/>
        <end position="108"/>
    </location>
</feature>
<evidence type="ECO:0000256" key="2">
    <source>
        <dbReference type="ARBA" id="ARBA00023015"/>
    </source>
</evidence>
<dbReference type="InterPro" id="IPR017884">
    <property type="entry name" value="SANT_dom"/>
</dbReference>
<dbReference type="InterPro" id="IPR001005">
    <property type="entry name" value="SANT/Myb"/>
</dbReference>
<keyword evidence="1" id="KW-0217">Developmental protein</keyword>
<keyword evidence="3" id="KW-0238">DNA-binding</keyword>
<dbReference type="Proteomes" id="UP001604277">
    <property type="component" value="Unassembled WGS sequence"/>
</dbReference>
<keyword evidence="12" id="KW-1185">Reference proteome</keyword>
<dbReference type="GO" id="GO:0005634">
    <property type="term" value="C:nucleus"/>
    <property type="evidence" value="ECO:0007669"/>
    <property type="project" value="UniProtKB-ARBA"/>
</dbReference>
<dbReference type="PROSITE" id="PS50934">
    <property type="entry name" value="SWIRM"/>
    <property type="match status" value="1"/>
</dbReference>
<dbReference type="PROSITE" id="PS51293">
    <property type="entry name" value="SANT"/>
    <property type="match status" value="1"/>
</dbReference>
<dbReference type="SMART" id="SM00717">
    <property type="entry name" value="SANT"/>
    <property type="match status" value="1"/>
</dbReference>
<keyword evidence="2" id="KW-0805">Transcription regulation</keyword>
<keyword evidence="5" id="KW-0539">Nucleus</keyword>
<dbReference type="SUPFAM" id="SSF46689">
    <property type="entry name" value="Homeodomain-like"/>
    <property type="match status" value="2"/>
</dbReference>
<proteinExistence type="predicted"/>
<dbReference type="GO" id="GO:0003677">
    <property type="term" value="F:DNA binding"/>
    <property type="evidence" value="ECO:0007669"/>
    <property type="project" value="UniProtKB-KW"/>
</dbReference>
<reference evidence="12" key="1">
    <citation type="submission" date="2024-07" db="EMBL/GenBank/DDBJ databases">
        <title>Two chromosome-level genome assemblies of Korean endemic species Abeliophyllum distichum and Forsythia ovata (Oleaceae).</title>
        <authorList>
            <person name="Jang H."/>
        </authorList>
    </citation>
    <scope>NUCLEOTIDE SEQUENCE [LARGE SCALE GENOMIC DNA]</scope>
</reference>
<keyword evidence="6" id="KW-0175">Coiled coil</keyword>
<dbReference type="Pfam" id="PF04433">
    <property type="entry name" value="SWIRM"/>
    <property type="match status" value="1"/>
</dbReference>
<organism evidence="11 12">
    <name type="scientific">Forsythia ovata</name>
    <dbReference type="NCBI Taxonomy" id="205694"/>
    <lineage>
        <taxon>Eukaryota</taxon>
        <taxon>Viridiplantae</taxon>
        <taxon>Streptophyta</taxon>
        <taxon>Embryophyta</taxon>
        <taxon>Tracheophyta</taxon>
        <taxon>Spermatophyta</taxon>
        <taxon>Magnoliopsida</taxon>
        <taxon>eudicotyledons</taxon>
        <taxon>Gunneridae</taxon>
        <taxon>Pentapetalae</taxon>
        <taxon>asterids</taxon>
        <taxon>lamiids</taxon>
        <taxon>Lamiales</taxon>
        <taxon>Oleaceae</taxon>
        <taxon>Forsythieae</taxon>
        <taxon>Forsythia</taxon>
    </lineage>
</organism>
<feature type="domain" description="Myb-like" evidence="8">
    <location>
        <begin position="249"/>
        <end position="299"/>
    </location>
</feature>
<feature type="domain" description="SANT" evidence="10">
    <location>
        <begin position="252"/>
        <end position="303"/>
    </location>
</feature>
<evidence type="ECO:0000259" key="8">
    <source>
        <dbReference type="PROSITE" id="PS50090"/>
    </source>
</evidence>
<sequence length="640" mass="71510">MEKIFQDLEPYSVPSYSNWFSWSNIHEVERFSLREFFDGSSITRSPRIYKEYRDFIISKYREDPSRKLTFTEVRKSLVGDISILHKVFTFLEKWGLINFDVKSDKEADNCNGNCKPISMGGEEEEEGWKGRVKVEEGAPYGVRVVAAPNSMKPVASLPPPPSVRADGGRGVGEVGENGFKWPPLASYSDVFGYSVQQEKKNVLVCGSCKEKCDSVHYEYTKEGSFILCEKCFKSGNYENKLADDFKLINSGNQSDVWTEAETLLLLESVLKHGDDWDLVAQDVQTKSKLDCISKLMELPFGDLMFGSANRKSKFLDVTGDVSNFKQAQLDFNESQESAKVEDPSHGLKDEGQQNGYADSQGQPLKRVRTEPTSNTSSSLMNQVARISTAVGPHVTASAAEAAVTALCYENQCSREIFDDDDNFIDLKASAENIEQKRAAQGNLLDGDEGPKQSETQGPSFHKDTIQINLRMRAATATALGAAAAHAKCLADQEEREMEHLMATMIEAQLKKLKRKMKYFDDLELIMEKENAHIEELEESLVADRLNVLQSIFDAGISRWRDHASVKSQTGPTAQVAPRYFSFKAFLHAAMHSGSVHGLISIPNTHSTFLGVKINSQIIIAITTRNHFFTKMAAIERVFQG</sequence>
<dbReference type="PANTHER" id="PTHR12802:SF140">
    <property type="entry name" value="SWI_SNF COMPLEX SUBUNIT SWI3A"/>
    <property type="match status" value="1"/>
</dbReference>
<feature type="region of interest" description="Disordered" evidence="7">
    <location>
        <begin position="333"/>
        <end position="378"/>
    </location>
</feature>
<evidence type="ECO:0000256" key="6">
    <source>
        <dbReference type="SAM" id="Coils"/>
    </source>
</evidence>
<evidence type="ECO:0000313" key="11">
    <source>
        <dbReference type="EMBL" id="KAL2515137.1"/>
    </source>
</evidence>
<evidence type="ECO:0000256" key="4">
    <source>
        <dbReference type="ARBA" id="ARBA00023163"/>
    </source>
</evidence>
<feature type="region of interest" description="Disordered" evidence="7">
    <location>
        <begin position="441"/>
        <end position="461"/>
    </location>
</feature>
<evidence type="ECO:0000256" key="1">
    <source>
        <dbReference type="ARBA" id="ARBA00022473"/>
    </source>
</evidence>
<dbReference type="InterPro" id="IPR036388">
    <property type="entry name" value="WH-like_DNA-bd_sf"/>
</dbReference>
<evidence type="ECO:0000256" key="5">
    <source>
        <dbReference type="ARBA" id="ARBA00023242"/>
    </source>
</evidence>
<evidence type="ECO:0000259" key="10">
    <source>
        <dbReference type="PROSITE" id="PS51293"/>
    </source>
</evidence>
<evidence type="ECO:0000313" key="12">
    <source>
        <dbReference type="Proteomes" id="UP001604277"/>
    </source>
</evidence>
<dbReference type="CDD" id="cd00167">
    <property type="entry name" value="SANT"/>
    <property type="match status" value="1"/>
</dbReference>
<feature type="compositionally biased region" description="Basic and acidic residues" evidence="7">
    <location>
        <begin position="336"/>
        <end position="351"/>
    </location>
</feature>
<feature type="compositionally biased region" description="Polar residues" evidence="7">
    <location>
        <begin position="352"/>
        <end position="362"/>
    </location>
</feature>
<name>A0ABD1TR02_9LAMI</name>
<evidence type="ECO:0000256" key="7">
    <source>
        <dbReference type="SAM" id="MobiDB-lite"/>
    </source>
</evidence>
<dbReference type="PANTHER" id="PTHR12802">
    <property type="entry name" value="SWI/SNF COMPLEX-RELATED"/>
    <property type="match status" value="1"/>
</dbReference>
<dbReference type="InterPro" id="IPR007526">
    <property type="entry name" value="SWIRM"/>
</dbReference>
<dbReference type="PROSITE" id="PS50090">
    <property type="entry name" value="MYB_LIKE"/>
    <property type="match status" value="1"/>
</dbReference>
<gene>
    <name evidence="11" type="ORF">Fot_29108</name>
</gene>